<dbReference type="EMBL" id="CAJVPZ010024360">
    <property type="protein sequence ID" value="CAG8718905.1"/>
    <property type="molecule type" value="Genomic_DNA"/>
</dbReference>
<keyword evidence="3" id="KW-1185">Reference proteome</keyword>
<sequence>MLETHINEFDMKDMHLEITKQIPMKSNISPPNVGILEPGKQPNCDDNVYAA</sequence>
<dbReference type="AlphaFoldDB" id="A0A9N9I3W1"/>
<comment type="caution">
    <text evidence="2">The sequence shown here is derived from an EMBL/GenBank/DDBJ whole genome shotgun (WGS) entry which is preliminary data.</text>
</comment>
<accession>A0A9N9I3W1</accession>
<protein>
    <submittedName>
        <fullName evidence="2">6405_t:CDS:1</fullName>
    </submittedName>
</protein>
<evidence type="ECO:0000313" key="2">
    <source>
        <dbReference type="EMBL" id="CAG8718905.1"/>
    </source>
</evidence>
<gene>
    <name evidence="2" type="ORF">RFULGI_LOCUS11324</name>
</gene>
<dbReference type="OrthoDB" id="2448599at2759"/>
<reference evidence="2" key="1">
    <citation type="submission" date="2021-06" db="EMBL/GenBank/DDBJ databases">
        <authorList>
            <person name="Kallberg Y."/>
            <person name="Tangrot J."/>
            <person name="Rosling A."/>
        </authorList>
    </citation>
    <scope>NUCLEOTIDE SEQUENCE</scope>
    <source>
        <strain evidence="2">IN212</strain>
    </source>
</reference>
<dbReference type="Proteomes" id="UP000789396">
    <property type="component" value="Unassembled WGS sequence"/>
</dbReference>
<evidence type="ECO:0000313" key="3">
    <source>
        <dbReference type="Proteomes" id="UP000789396"/>
    </source>
</evidence>
<feature type="non-terminal residue" evidence="2">
    <location>
        <position position="51"/>
    </location>
</feature>
<feature type="region of interest" description="Disordered" evidence="1">
    <location>
        <begin position="25"/>
        <end position="51"/>
    </location>
</feature>
<organism evidence="2 3">
    <name type="scientific">Racocetra fulgida</name>
    <dbReference type="NCBI Taxonomy" id="60492"/>
    <lineage>
        <taxon>Eukaryota</taxon>
        <taxon>Fungi</taxon>
        <taxon>Fungi incertae sedis</taxon>
        <taxon>Mucoromycota</taxon>
        <taxon>Glomeromycotina</taxon>
        <taxon>Glomeromycetes</taxon>
        <taxon>Diversisporales</taxon>
        <taxon>Gigasporaceae</taxon>
        <taxon>Racocetra</taxon>
    </lineage>
</organism>
<proteinExistence type="predicted"/>
<evidence type="ECO:0000256" key="1">
    <source>
        <dbReference type="SAM" id="MobiDB-lite"/>
    </source>
</evidence>
<name>A0A9N9I3W1_9GLOM</name>